<sequence>MHKSFPIKLLELPVSQCRCGRTDVVLMEYNSSPIGKRMPLWVMASFRRSNC</sequence>
<proteinExistence type="predicted"/>
<organism evidence="1">
    <name type="scientific">Lepeophtheirus salmonis</name>
    <name type="common">Salmon louse</name>
    <name type="synonym">Caligus salmonis</name>
    <dbReference type="NCBI Taxonomy" id="72036"/>
    <lineage>
        <taxon>Eukaryota</taxon>
        <taxon>Metazoa</taxon>
        <taxon>Ecdysozoa</taxon>
        <taxon>Arthropoda</taxon>
        <taxon>Crustacea</taxon>
        <taxon>Multicrustacea</taxon>
        <taxon>Hexanauplia</taxon>
        <taxon>Copepoda</taxon>
        <taxon>Siphonostomatoida</taxon>
        <taxon>Caligidae</taxon>
        <taxon>Lepeophtheirus</taxon>
    </lineage>
</organism>
<name>A0A0K2T5I8_LEPSM</name>
<reference evidence="1" key="1">
    <citation type="submission" date="2014-05" db="EMBL/GenBank/DDBJ databases">
        <authorList>
            <person name="Chronopoulou M."/>
        </authorList>
    </citation>
    <scope>NUCLEOTIDE SEQUENCE</scope>
    <source>
        <tissue evidence="1">Whole organism</tissue>
    </source>
</reference>
<dbReference type="EMBL" id="HACA01003360">
    <property type="protein sequence ID" value="CDW20721.1"/>
    <property type="molecule type" value="Transcribed_RNA"/>
</dbReference>
<accession>A0A0K2T5I8</accession>
<evidence type="ECO:0000313" key="1">
    <source>
        <dbReference type="EMBL" id="CDW20721.1"/>
    </source>
</evidence>
<protein>
    <submittedName>
        <fullName evidence="1">Uncharacterized protein</fullName>
    </submittedName>
</protein>
<dbReference type="AlphaFoldDB" id="A0A0K2T5I8"/>